<dbReference type="AlphaFoldDB" id="A0A8J5JGF4"/>
<protein>
    <submittedName>
        <fullName evidence="1">Uncharacterized protein</fullName>
    </submittedName>
</protein>
<evidence type="ECO:0000313" key="2">
    <source>
        <dbReference type="Proteomes" id="UP000747542"/>
    </source>
</evidence>
<dbReference type="Proteomes" id="UP000747542">
    <property type="component" value="Unassembled WGS sequence"/>
</dbReference>
<proteinExistence type="predicted"/>
<accession>A0A8J5JGF4</accession>
<keyword evidence="2" id="KW-1185">Reference proteome</keyword>
<evidence type="ECO:0000313" key="1">
    <source>
        <dbReference type="EMBL" id="KAG7157772.1"/>
    </source>
</evidence>
<dbReference type="EMBL" id="JAHLQT010036980">
    <property type="protein sequence ID" value="KAG7157772.1"/>
    <property type="molecule type" value="Genomic_DNA"/>
</dbReference>
<name>A0A8J5JGF4_HOMAM</name>
<gene>
    <name evidence="1" type="ORF">Hamer_G021464</name>
</gene>
<organism evidence="1 2">
    <name type="scientific">Homarus americanus</name>
    <name type="common">American lobster</name>
    <dbReference type="NCBI Taxonomy" id="6706"/>
    <lineage>
        <taxon>Eukaryota</taxon>
        <taxon>Metazoa</taxon>
        <taxon>Ecdysozoa</taxon>
        <taxon>Arthropoda</taxon>
        <taxon>Crustacea</taxon>
        <taxon>Multicrustacea</taxon>
        <taxon>Malacostraca</taxon>
        <taxon>Eumalacostraca</taxon>
        <taxon>Eucarida</taxon>
        <taxon>Decapoda</taxon>
        <taxon>Pleocyemata</taxon>
        <taxon>Astacidea</taxon>
        <taxon>Nephropoidea</taxon>
        <taxon>Nephropidae</taxon>
        <taxon>Homarus</taxon>
    </lineage>
</organism>
<reference evidence="1" key="1">
    <citation type="journal article" date="2021" name="Sci. Adv.">
        <title>The American lobster genome reveals insights on longevity, neural, and immune adaptations.</title>
        <authorList>
            <person name="Polinski J.M."/>
            <person name="Zimin A.V."/>
            <person name="Clark K.F."/>
            <person name="Kohn A.B."/>
            <person name="Sadowski N."/>
            <person name="Timp W."/>
            <person name="Ptitsyn A."/>
            <person name="Khanna P."/>
            <person name="Romanova D.Y."/>
            <person name="Williams P."/>
            <person name="Greenwood S.J."/>
            <person name="Moroz L.L."/>
            <person name="Walt D.R."/>
            <person name="Bodnar A.G."/>
        </authorList>
    </citation>
    <scope>NUCLEOTIDE SEQUENCE</scope>
    <source>
        <strain evidence="1">GMGI-L3</strain>
    </source>
</reference>
<sequence>MDERPLGIRSCITDGDG</sequence>
<comment type="caution">
    <text evidence="1">The sequence shown here is derived from an EMBL/GenBank/DDBJ whole genome shotgun (WGS) entry which is preliminary data.</text>
</comment>